<dbReference type="Proteomes" id="UP000265515">
    <property type="component" value="Unassembled WGS sequence"/>
</dbReference>
<organism evidence="2 3">
    <name type="scientific">Chara braunii</name>
    <name type="common">Braun's stonewort</name>
    <dbReference type="NCBI Taxonomy" id="69332"/>
    <lineage>
        <taxon>Eukaryota</taxon>
        <taxon>Viridiplantae</taxon>
        <taxon>Streptophyta</taxon>
        <taxon>Charophyceae</taxon>
        <taxon>Charales</taxon>
        <taxon>Characeae</taxon>
        <taxon>Chara</taxon>
    </lineage>
</organism>
<keyword evidence="3" id="KW-1185">Reference proteome</keyword>
<sequence>MVPFIKSHGAALALYKKKSPRVSLVQPVETRFASIFMMLTCLLGRRDSLEAMLHDDAWASIPWERRLLPQARWVHLQIRDGEFWRYVEFLILVMEPIHQLLRRMDRGGMMMSIVYEWIRHLVQLLTKLDVVPADLLTPCMREVRMRLMHLLEPAHAAAPPRSPHRQSLRYYASLHTTTEDVEVVQECDRFLLVQTGGEPTSRDYLVVRDQMRRFHARSGDWGDRLVSEAEAEGCHGDQETHHCAAWQQGGGYVLPWVMDGVDTERRLPNEDEDGYPEPDVWGARPVGEGSAAAAEDGEDDWTDAKDVAGGTDRTAEQVYFTYVAGSDGHAPWTSVITDDVAGGAQGSATRHPPAGQGHGAVSRDVHPRARRVLGVNSSDEGEGVAPHADRLRDPRLDPSHHSTKLSEQLRRSHRVHDRAEYRTDVREREETIEERDARLDREEESWLQSMPRWEGREAYEAEQRRKRELETIGAGPPSSVGRMPTSDTMQPPSRPSDVVGGGAHTCGLDAGGGGQADVPCEGGPVGGVEIVGADTGAESSDDGEECEDAEATVDDVVIGICAAGTDGGTHGREEGMVDKGNVPLPEEELVDEGSVRLPQEELDEGDLALPEEELVDEGSVPLEGGVPFIDGTTQDDEEGAAVDAGHSAPSVRDGVTGGHVEEVAAIDMSLAIIVRPPSVQDVERGWHIDSGGPGSFSAGGQFGEMPWWDGGEPGECTSTPLHPEQLERLGTEDPFPFTGGQPSPPPWALVSPRWTGSSQSDIRERESLESQAAVFSGGPGSSHVQPLTHPISRASQLTTAPAASLPPIGGRGSGRGSSSSHRGGVLWGWSSCRRVTDSQRRDYDRGRGLFARGPSGEGDPAAGASEVGRPSVHTAGHILGLDRVETRRTERLEVYPARSAIDDRRQGLPYTSGEEDLHMPQGSRRHGSIRDLDAEIAADQQRLADLIPERERRLETEAQAEEADTEIEPIDTTMRRERHRRVASAAGSHLAPVGREGAPHDRGRGGRRGALAGRGSATRHSTHTRRGSRG</sequence>
<accession>A0A388KP33</accession>
<dbReference type="EMBL" id="BFEA01000153">
    <property type="protein sequence ID" value="GBG71795.1"/>
    <property type="molecule type" value="Genomic_DNA"/>
</dbReference>
<feature type="region of interest" description="Disordered" evidence="1">
    <location>
        <begin position="688"/>
        <end position="823"/>
    </location>
</feature>
<dbReference type="SUPFAM" id="SSF53098">
    <property type="entry name" value="Ribonuclease H-like"/>
    <property type="match status" value="1"/>
</dbReference>
<evidence type="ECO:0000256" key="1">
    <source>
        <dbReference type="SAM" id="MobiDB-lite"/>
    </source>
</evidence>
<feature type="compositionally biased region" description="Acidic residues" evidence="1">
    <location>
        <begin position="958"/>
        <end position="969"/>
    </location>
</feature>
<feature type="region of interest" description="Disordered" evidence="1">
    <location>
        <begin position="897"/>
        <end position="928"/>
    </location>
</feature>
<feature type="region of interest" description="Disordered" evidence="1">
    <location>
        <begin position="472"/>
        <end position="499"/>
    </location>
</feature>
<reference evidence="2 3" key="1">
    <citation type="journal article" date="2018" name="Cell">
        <title>The Chara Genome: Secondary Complexity and Implications for Plant Terrestrialization.</title>
        <authorList>
            <person name="Nishiyama T."/>
            <person name="Sakayama H."/>
            <person name="Vries J.D."/>
            <person name="Buschmann H."/>
            <person name="Saint-Marcoux D."/>
            <person name="Ullrich K.K."/>
            <person name="Haas F.B."/>
            <person name="Vanderstraeten L."/>
            <person name="Becker D."/>
            <person name="Lang D."/>
            <person name="Vosolsobe S."/>
            <person name="Rombauts S."/>
            <person name="Wilhelmsson P.K.I."/>
            <person name="Janitza P."/>
            <person name="Kern R."/>
            <person name="Heyl A."/>
            <person name="Rumpler F."/>
            <person name="Villalobos L.I.A.C."/>
            <person name="Clay J.M."/>
            <person name="Skokan R."/>
            <person name="Toyoda A."/>
            <person name="Suzuki Y."/>
            <person name="Kagoshima H."/>
            <person name="Schijlen E."/>
            <person name="Tajeshwar N."/>
            <person name="Catarino B."/>
            <person name="Hetherington A.J."/>
            <person name="Saltykova A."/>
            <person name="Bonnot C."/>
            <person name="Breuninger H."/>
            <person name="Symeonidi A."/>
            <person name="Radhakrishnan G.V."/>
            <person name="Van Nieuwerburgh F."/>
            <person name="Deforce D."/>
            <person name="Chang C."/>
            <person name="Karol K.G."/>
            <person name="Hedrich R."/>
            <person name="Ulvskov P."/>
            <person name="Glockner G."/>
            <person name="Delwiche C.F."/>
            <person name="Petrasek J."/>
            <person name="Van de Peer Y."/>
            <person name="Friml J."/>
            <person name="Beilby M."/>
            <person name="Dolan L."/>
            <person name="Kohara Y."/>
            <person name="Sugano S."/>
            <person name="Fujiyama A."/>
            <person name="Delaux P.-M."/>
            <person name="Quint M."/>
            <person name="TheiBen G."/>
            <person name="Hagemann M."/>
            <person name="Harholt J."/>
            <person name="Dunand C."/>
            <person name="Zachgo S."/>
            <person name="Langdale J."/>
            <person name="Maumus F."/>
            <person name="Straeten D.V.D."/>
            <person name="Gould S.B."/>
            <person name="Rensing S.A."/>
        </authorList>
    </citation>
    <scope>NUCLEOTIDE SEQUENCE [LARGE SCALE GENOMIC DNA]</scope>
    <source>
        <strain evidence="2 3">S276</strain>
    </source>
</reference>
<evidence type="ECO:0000313" key="2">
    <source>
        <dbReference type="EMBL" id="GBG71795.1"/>
    </source>
</evidence>
<feature type="compositionally biased region" description="Basic and acidic residues" evidence="1">
    <location>
        <begin position="387"/>
        <end position="400"/>
    </location>
</feature>
<feature type="region of interest" description="Disordered" evidence="1">
    <location>
        <begin position="266"/>
        <end position="310"/>
    </location>
</feature>
<feature type="region of interest" description="Disordered" evidence="1">
    <location>
        <begin position="635"/>
        <end position="655"/>
    </location>
</feature>
<dbReference type="AlphaFoldDB" id="A0A388KP33"/>
<name>A0A388KP33_CHABU</name>
<feature type="compositionally biased region" description="Low complexity" evidence="1">
    <location>
        <begin position="1009"/>
        <end position="1019"/>
    </location>
</feature>
<evidence type="ECO:0000313" key="3">
    <source>
        <dbReference type="Proteomes" id="UP000265515"/>
    </source>
</evidence>
<proteinExistence type="predicted"/>
<feature type="compositionally biased region" description="Basic residues" evidence="1">
    <location>
        <begin position="1020"/>
        <end position="1030"/>
    </location>
</feature>
<feature type="region of interest" description="Disordered" evidence="1">
    <location>
        <begin position="837"/>
        <end position="875"/>
    </location>
</feature>
<feature type="region of interest" description="Disordered" evidence="1">
    <location>
        <begin position="949"/>
        <end position="1030"/>
    </location>
</feature>
<feature type="region of interest" description="Disordered" evidence="1">
    <location>
        <begin position="342"/>
        <end position="417"/>
    </location>
</feature>
<comment type="caution">
    <text evidence="2">The sequence shown here is derived from an EMBL/GenBank/DDBJ whole genome shotgun (WGS) entry which is preliminary data.</text>
</comment>
<dbReference type="InterPro" id="IPR012337">
    <property type="entry name" value="RNaseH-like_sf"/>
</dbReference>
<feature type="compositionally biased region" description="Basic and acidic residues" evidence="1">
    <location>
        <begin position="837"/>
        <end position="847"/>
    </location>
</feature>
<dbReference type="Gramene" id="GBG71795">
    <property type="protein sequence ID" value="GBG71795"/>
    <property type="gene ID" value="CBR_g9204"/>
</dbReference>
<protein>
    <submittedName>
        <fullName evidence="2">Uncharacterized protein</fullName>
    </submittedName>
</protein>
<gene>
    <name evidence="2" type="ORF">CBR_g9204</name>
</gene>